<evidence type="ECO:0000259" key="10">
    <source>
        <dbReference type="PROSITE" id="PS51085"/>
    </source>
</evidence>
<keyword evidence="7" id="KW-0411">Iron-sulfur</keyword>
<evidence type="ECO:0000313" key="11">
    <source>
        <dbReference type="EMBL" id="GGB04220.1"/>
    </source>
</evidence>
<dbReference type="SUPFAM" id="SSF54292">
    <property type="entry name" value="2Fe-2S ferredoxin-like"/>
    <property type="match status" value="1"/>
</dbReference>
<comment type="similarity">
    <text evidence="1">Belongs to the 2Fe2S plant-type ferredoxin family.</text>
</comment>
<evidence type="ECO:0000256" key="7">
    <source>
        <dbReference type="ARBA" id="ARBA00023014"/>
    </source>
</evidence>
<dbReference type="EMBL" id="BMDY01000008">
    <property type="protein sequence ID" value="GGB04220.1"/>
    <property type="molecule type" value="Genomic_DNA"/>
</dbReference>
<comment type="caution">
    <text evidence="11">The sequence shown here is derived from an EMBL/GenBank/DDBJ whole genome shotgun (WGS) entry which is preliminary data.</text>
</comment>
<dbReference type="PANTHER" id="PTHR43112">
    <property type="entry name" value="FERREDOXIN"/>
    <property type="match status" value="1"/>
</dbReference>
<dbReference type="PANTHER" id="PTHR43112:SF3">
    <property type="entry name" value="FERREDOXIN-2, CHLOROPLASTIC"/>
    <property type="match status" value="1"/>
</dbReference>
<keyword evidence="8" id="KW-0830">Ubiquinone</keyword>
<feature type="domain" description="2Fe-2S ferredoxin-type" evidence="10">
    <location>
        <begin position="5"/>
        <end position="90"/>
    </location>
</feature>
<gene>
    <name evidence="11" type="ORF">GCM10007414_16910</name>
</gene>
<reference evidence="12" key="1">
    <citation type="journal article" date="2019" name="Int. J. Syst. Evol. Microbiol.">
        <title>The Global Catalogue of Microorganisms (GCM) 10K type strain sequencing project: providing services to taxonomists for standard genome sequencing and annotation.</title>
        <authorList>
            <consortium name="The Broad Institute Genomics Platform"/>
            <consortium name="The Broad Institute Genome Sequencing Center for Infectious Disease"/>
            <person name="Wu L."/>
            <person name="Ma J."/>
        </authorList>
    </citation>
    <scope>NUCLEOTIDE SEQUENCE [LARGE SCALE GENOMIC DNA]</scope>
    <source>
        <strain evidence="12">CGMCC 1.10131</strain>
    </source>
</reference>
<dbReference type="InterPro" id="IPR012675">
    <property type="entry name" value="Beta-grasp_dom_sf"/>
</dbReference>
<keyword evidence="2" id="KW-0813">Transport</keyword>
<sequence>MTRTFQVSLEQQVFSVEAEQPILNAALEQGIAWPHRCRQGVCCRCLARRISGELVYHGMAPMLSNAEQQQGWFLACLASAESDLTISLEG</sequence>
<dbReference type="Pfam" id="PF00111">
    <property type="entry name" value="Fer2"/>
    <property type="match status" value="1"/>
</dbReference>
<keyword evidence="12" id="KW-1185">Reference proteome</keyword>
<protein>
    <submittedName>
        <fullName evidence="11">Ferredoxin</fullName>
    </submittedName>
</protein>
<keyword evidence="4" id="KW-0479">Metal-binding</keyword>
<evidence type="ECO:0000256" key="2">
    <source>
        <dbReference type="ARBA" id="ARBA00022448"/>
    </source>
</evidence>
<dbReference type="Proteomes" id="UP000651977">
    <property type="component" value="Unassembled WGS sequence"/>
</dbReference>
<proteinExistence type="inferred from homology"/>
<evidence type="ECO:0000256" key="4">
    <source>
        <dbReference type="ARBA" id="ARBA00022723"/>
    </source>
</evidence>
<name>A0ABQ1I0B5_9ALTE</name>
<dbReference type="InterPro" id="IPR036010">
    <property type="entry name" value="2Fe-2S_ferredoxin-like_sf"/>
</dbReference>
<organism evidence="11 12">
    <name type="scientific">Agarivorans gilvus</name>
    <dbReference type="NCBI Taxonomy" id="680279"/>
    <lineage>
        <taxon>Bacteria</taxon>
        <taxon>Pseudomonadati</taxon>
        <taxon>Pseudomonadota</taxon>
        <taxon>Gammaproteobacteria</taxon>
        <taxon>Alteromonadales</taxon>
        <taxon>Alteromonadaceae</taxon>
        <taxon>Agarivorans</taxon>
    </lineage>
</organism>
<dbReference type="RefSeq" id="WP_055733645.1">
    <property type="nucleotide sequence ID" value="NZ_BMDY01000008.1"/>
</dbReference>
<evidence type="ECO:0000256" key="8">
    <source>
        <dbReference type="ARBA" id="ARBA00023075"/>
    </source>
</evidence>
<evidence type="ECO:0000256" key="9">
    <source>
        <dbReference type="ARBA" id="ARBA00034078"/>
    </source>
</evidence>
<dbReference type="CDD" id="cd00207">
    <property type="entry name" value="fer2"/>
    <property type="match status" value="1"/>
</dbReference>
<accession>A0ABQ1I0B5</accession>
<comment type="cofactor">
    <cofactor evidence="9">
        <name>[2Fe-2S] cluster</name>
        <dbReference type="ChEBI" id="CHEBI:190135"/>
    </cofactor>
</comment>
<evidence type="ECO:0000256" key="1">
    <source>
        <dbReference type="ARBA" id="ARBA00007874"/>
    </source>
</evidence>
<dbReference type="InterPro" id="IPR001041">
    <property type="entry name" value="2Fe-2S_ferredoxin-type"/>
</dbReference>
<dbReference type="PROSITE" id="PS51085">
    <property type="entry name" value="2FE2S_FER_2"/>
    <property type="match status" value="1"/>
</dbReference>
<evidence type="ECO:0000313" key="12">
    <source>
        <dbReference type="Proteomes" id="UP000651977"/>
    </source>
</evidence>
<evidence type="ECO:0000256" key="3">
    <source>
        <dbReference type="ARBA" id="ARBA00022714"/>
    </source>
</evidence>
<evidence type="ECO:0000256" key="6">
    <source>
        <dbReference type="ARBA" id="ARBA00023004"/>
    </source>
</evidence>
<dbReference type="Gene3D" id="3.10.20.30">
    <property type="match status" value="1"/>
</dbReference>
<keyword evidence="6" id="KW-0408">Iron</keyword>
<keyword evidence="5" id="KW-0249">Electron transport</keyword>
<evidence type="ECO:0000256" key="5">
    <source>
        <dbReference type="ARBA" id="ARBA00022982"/>
    </source>
</evidence>
<keyword evidence="3" id="KW-0001">2Fe-2S</keyword>